<feature type="transmembrane region" description="Helical" evidence="12">
    <location>
        <begin position="732"/>
        <end position="750"/>
    </location>
</feature>
<dbReference type="EMBL" id="UYJE01006914">
    <property type="protein sequence ID" value="VDI50185.1"/>
    <property type="molecule type" value="Genomic_DNA"/>
</dbReference>
<evidence type="ECO:0000256" key="1">
    <source>
        <dbReference type="ARBA" id="ARBA00004141"/>
    </source>
</evidence>
<feature type="transmembrane region" description="Helical" evidence="12">
    <location>
        <begin position="953"/>
        <end position="973"/>
    </location>
</feature>
<feature type="transmembrane region" description="Helical" evidence="12">
    <location>
        <begin position="267"/>
        <end position="288"/>
    </location>
</feature>
<dbReference type="GO" id="GO:0089718">
    <property type="term" value="P:amino acid import across plasma membrane"/>
    <property type="evidence" value="ECO:0007669"/>
    <property type="project" value="TreeGrafter"/>
</dbReference>
<feature type="transmembrane region" description="Helical" evidence="12">
    <location>
        <begin position="42"/>
        <end position="60"/>
    </location>
</feature>
<dbReference type="OrthoDB" id="6581954at2759"/>
<dbReference type="Pfam" id="PF00209">
    <property type="entry name" value="SNF"/>
    <property type="match status" value="2"/>
</dbReference>
<feature type="region of interest" description="Disordered" evidence="11">
    <location>
        <begin position="697"/>
        <end position="722"/>
    </location>
</feature>
<feature type="compositionally biased region" description="Polar residues" evidence="11">
    <location>
        <begin position="16"/>
        <end position="25"/>
    </location>
</feature>
<proteinExistence type="inferred from homology"/>
<feature type="transmembrane region" description="Helical" evidence="12">
    <location>
        <begin position="1094"/>
        <end position="1115"/>
    </location>
</feature>
<comment type="subcellular location">
    <subcellularLocation>
        <location evidence="1">Membrane</location>
        <topology evidence="1">Multi-pass membrane protein</topology>
    </subcellularLocation>
</comment>
<evidence type="ECO:0000256" key="10">
    <source>
        <dbReference type="RuleBase" id="RU003732"/>
    </source>
</evidence>
<dbReference type="Proteomes" id="UP000596742">
    <property type="component" value="Unassembled WGS sequence"/>
</dbReference>
<feature type="transmembrane region" description="Helical" evidence="12">
    <location>
        <begin position="924"/>
        <end position="944"/>
    </location>
</feature>
<feature type="binding site" evidence="8">
    <location>
        <position position="740"/>
    </location>
    <ligand>
        <name>Na(+)</name>
        <dbReference type="ChEBI" id="CHEBI:29101"/>
        <label>1</label>
    </ligand>
</feature>
<feature type="transmembrane region" description="Helical" evidence="12">
    <location>
        <begin position="114"/>
        <end position="141"/>
    </location>
</feature>
<keyword evidence="8" id="KW-0479">Metal-binding</keyword>
<feature type="binding site" evidence="8">
    <location>
        <position position="738"/>
    </location>
    <ligand>
        <name>Na(+)</name>
        <dbReference type="ChEBI" id="CHEBI:29101"/>
        <label>1</label>
    </ligand>
</feature>
<feature type="disulfide bond" evidence="9">
    <location>
        <begin position="843"/>
        <end position="852"/>
    </location>
</feature>
<feature type="binding site" evidence="8">
    <location>
        <position position="1009"/>
    </location>
    <ligand>
        <name>Na(+)</name>
        <dbReference type="ChEBI" id="CHEBI:29101"/>
        <label>1</label>
    </ligand>
</feature>
<feature type="transmembrane region" description="Helical" evidence="12">
    <location>
        <begin position="1002"/>
        <end position="1023"/>
    </location>
</feature>
<protein>
    <recommendedName>
        <fullName evidence="10">Transporter</fullName>
    </recommendedName>
</protein>
<dbReference type="PANTHER" id="PTHR11616:SF321">
    <property type="entry name" value="SODIUM-DEPENDENT NUTRIENT AMINO ACID TRANSPORTER 1-RELATED"/>
    <property type="match status" value="1"/>
</dbReference>
<dbReference type="PROSITE" id="PS50267">
    <property type="entry name" value="NA_NEUROTRAN_SYMP_3"/>
    <property type="match status" value="2"/>
</dbReference>
<gene>
    <name evidence="13" type="ORF">MGAL_10B040276</name>
</gene>
<keyword evidence="14" id="KW-1185">Reference proteome</keyword>
<dbReference type="PRINTS" id="PR00176">
    <property type="entry name" value="NANEUSMPORT"/>
</dbReference>
<keyword evidence="5 12" id="KW-1133">Transmembrane helix</keyword>
<evidence type="ECO:0000256" key="7">
    <source>
        <dbReference type="ARBA" id="ARBA00023180"/>
    </source>
</evidence>
<reference evidence="13" key="1">
    <citation type="submission" date="2018-11" db="EMBL/GenBank/DDBJ databases">
        <authorList>
            <person name="Alioto T."/>
            <person name="Alioto T."/>
        </authorList>
    </citation>
    <scope>NUCLEOTIDE SEQUENCE</scope>
</reference>
<feature type="transmembrane region" description="Helical" evidence="12">
    <location>
        <begin position="349"/>
        <end position="374"/>
    </location>
</feature>
<evidence type="ECO:0000256" key="12">
    <source>
        <dbReference type="SAM" id="Phobius"/>
    </source>
</evidence>
<feature type="transmembrane region" description="Helical" evidence="12">
    <location>
        <begin position="1211"/>
        <end position="1228"/>
    </location>
</feature>
<comment type="caution">
    <text evidence="13">The sequence shown here is derived from an EMBL/GenBank/DDBJ whole genome shotgun (WGS) entry which is preliminary data.</text>
</comment>
<dbReference type="InterPro" id="IPR037272">
    <property type="entry name" value="SNS_sf"/>
</dbReference>
<feature type="transmembrane region" description="Helical" evidence="12">
    <location>
        <begin position="559"/>
        <end position="584"/>
    </location>
</feature>
<keyword evidence="10" id="KW-0769">Symport</keyword>
<accession>A0A8B6FHB4</accession>
<evidence type="ECO:0000256" key="11">
    <source>
        <dbReference type="SAM" id="MobiDB-lite"/>
    </source>
</evidence>
<evidence type="ECO:0000256" key="2">
    <source>
        <dbReference type="ARBA" id="ARBA00006459"/>
    </source>
</evidence>
<dbReference type="GO" id="GO:0005886">
    <property type="term" value="C:plasma membrane"/>
    <property type="evidence" value="ECO:0007669"/>
    <property type="project" value="TreeGrafter"/>
</dbReference>
<evidence type="ECO:0000313" key="13">
    <source>
        <dbReference type="EMBL" id="VDI50185.1"/>
    </source>
</evidence>
<dbReference type="SUPFAM" id="SSF161070">
    <property type="entry name" value="SNF-like"/>
    <property type="match status" value="2"/>
</dbReference>
<feature type="transmembrane region" description="Helical" evidence="12">
    <location>
        <begin position="525"/>
        <end position="544"/>
    </location>
</feature>
<feature type="transmembrane region" description="Helical" evidence="12">
    <location>
        <begin position="72"/>
        <end position="93"/>
    </location>
</feature>
<feature type="transmembrane region" description="Helical" evidence="12">
    <location>
        <begin position="316"/>
        <end position="337"/>
    </location>
</feature>
<dbReference type="InterPro" id="IPR000175">
    <property type="entry name" value="Na/ntran_symport"/>
</dbReference>
<keyword evidence="3 10" id="KW-0813">Transport</keyword>
<evidence type="ECO:0000313" key="14">
    <source>
        <dbReference type="Proteomes" id="UP000596742"/>
    </source>
</evidence>
<organism evidence="13 14">
    <name type="scientific">Mytilus galloprovincialis</name>
    <name type="common">Mediterranean mussel</name>
    <dbReference type="NCBI Taxonomy" id="29158"/>
    <lineage>
        <taxon>Eukaryota</taxon>
        <taxon>Metazoa</taxon>
        <taxon>Spiralia</taxon>
        <taxon>Lophotrochozoa</taxon>
        <taxon>Mollusca</taxon>
        <taxon>Bivalvia</taxon>
        <taxon>Autobranchia</taxon>
        <taxon>Pteriomorphia</taxon>
        <taxon>Mytilida</taxon>
        <taxon>Mytiloidea</taxon>
        <taxon>Mytilidae</taxon>
        <taxon>Mytilinae</taxon>
        <taxon>Mytilus</taxon>
    </lineage>
</organism>
<evidence type="ECO:0000256" key="6">
    <source>
        <dbReference type="ARBA" id="ARBA00023136"/>
    </source>
</evidence>
<feature type="transmembrane region" description="Helical" evidence="12">
    <location>
        <begin position="1171"/>
        <end position="1190"/>
    </location>
</feature>
<keyword evidence="8" id="KW-0915">Sodium</keyword>
<dbReference type="GO" id="GO:0005283">
    <property type="term" value="F:amino acid:sodium symporter activity"/>
    <property type="evidence" value="ECO:0007669"/>
    <property type="project" value="TreeGrafter"/>
</dbReference>
<feature type="transmembrane region" description="Helical" evidence="12">
    <location>
        <begin position="450"/>
        <end position="474"/>
    </location>
</feature>
<feature type="transmembrane region" description="Helical" evidence="12">
    <location>
        <begin position="480"/>
        <end position="504"/>
    </location>
</feature>
<feature type="binding site" evidence="8">
    <location>
        <position position="741"/>
    </location>
    <ligand>
        <name>Na(+)</name>
        <dbReference type="ChEBI" id="CHEBI:29101"/>
        <label>1</label>
    </ligand>
</feature>
<evidence type="ECO:0000256" key="5">
    <source>
        <dbReference type="ARBA" id="ARBA00022989"/>
    </source>
</evidence>
<dbReference type="PROSITE" id="PS00610">
    <property type="entry name" value="NA_NEUROTRAN_SYMP_1"/>
    <property type="match status" value="2"/>
</dbReference>
<feature type="transmembrane region" description="Helical" evidence="12">
    <location>
        <begin position="762"/>
        <end position="783"/>
    </location>
</feature>
<keyword evidence="4 10" id="KW-0812">Transmembrane</keyword>
<feature type="transmembrane region" description="Helical" evidence="12">
    <location>
        <begin position="408"/>
        <end position="429"/>
    </location>
</feature>
<feature type="transmembrane region" description="Helical" evidence="12">
    <location>
        <begin position="240"/>
        <end position="258"/>
    </location>
</feature>
<feature type="transmembrane region" description="Helical" evidence="12">
    <location>
        <begin position="1248"/>
        <end position="1270"/>
    </location>
</feature>
<feature type="binding site" evidence="8">
    <location>
        <position position="1041"/>
    </location>
    <ligand>
        <name>Na(+)</name>
        <dbReference type="ChEBI" id="CHEBI:29101"/>
        <label>1</label>
    </ligand>
</feature>
<evidence type="ECO:0000256" key="9">
    <source>
        <dbReference type="PIRSR" id="PIRSR600175-2"/>
    </source>
</evidence>
<dbReference type="GO" id="GO:0046872">
    <property type="term" value="F:metal ion binding"/>
    <property type="evidence" value="ECO:0007669"/>
    <property type="project" value="UniProtKB-KW"/>
</dbReference>
<keyword evidence="7" id="KW-0325">Glycoprotein</keyword>
<keyword evidence="9" id="KW-1015">Disulfide bond</keyword>
<feature type="binding site" evidence="8">
    <location>
        <position position="1110"/>
    </location>
    <ligand>
        <name>Na(+)</name>
        <dbReference type="ChEBI" id="CHEBI:29101"/>
        <label>1</label>
    </ligand>
</feature>
<feature type="region of interest" description="Disordered" evidence="11">
    <location>
        <begin position="1"/>
        <end position="32"/>
    </location>
</feature>
<sequence length="1334" mass="151044">MHIRKVKEFNDDESSSSDGCSTVSENSDENKERGNWTRKMDFWLSLVGYAVGLGNIWRFPYLCYKSGGGAFLIPYTIFLFLCGVPLFFLEVSFGQFASLSPITIWRICPLFKGTGIGMAIVSGMCCLYYNVLIAWTLYFLFMSMRTVLPWSTCGNDWNTEHCFVKDKDSSTSFKHNQTVTNFTNSKYSLLQQSSVLINSSSLMNSSSILKHNYTSPSEEFWEKHVLQITDGIDNMGELRWQLFLCLLGSWILVFLCLCKGVKSSGKVVYITATFPYLVLLVLLIRGVTLPGAVDGLKWYLIPKWEKLATFQVWGDAAVQIFYSVGMAWGGLITLSSYNKFNNNCYRQAMMVPLMNCGTSVFAGLVIFSIIGFMAHETGVEIDEAIKQGPGLVFVAYPAALAKLPISPLWAVLFFLMLLSVGLDTQFGMFETMISAFIDEYPKYLRNRKMLLTAFVCFVEFLLGIPCIMEGGIYVLQIIDWYCAVFSLMLLSFTECVVIAWVYGADRFLSDIELMIGYKPSVWWKICWKFITPIVIIGVWLFSVIQLKPVSYGSYQYPDWAIAAGWMLGLASILPLPAYALFGILTTDGTLVQRISKLTKPSPLWGPAVERYRIKYEASRSSLVEILTNTRLCIHNIGYGRLLIVHDTCTYKGVGFNEKTPIHAIRQHCGSWVMVPYKKEMTKDAVHRFSTVLPTKEKALEDDSDSSPMNSQSSIESGDENEERGNWSGRLDFFLSCVGYAVGLGNIWRFPYLCYKSGGGAFLIPYVIFLVLCGMPLFFMEVSYGQFASLSPITVWRMSPLFKGVGYGMVIISGIVCVYYNIIITWTLYFLYMSFRAILPWSSCDNSWNTENCYLHSDNETSDVNSTSFMWNATSVGNMTHELLKYVNTTDMLKNETVKQITPSEEFWENRVLKMTDGIENFGGIRWELLICLTIAWVLVFLCLCKGVKSSGRVVYVTATFPYLVLLILLIRGVTLPGASEGLKFYLIPQWEKLATFQVWGDAAVQIFYSVGMAWGGLITMASYNKFHNNVYRDAMIVPLINCGTSIFAGLVIFSILGFMAHETGDRIEDVVTQGPGLVFVAYPEAVAKLPISPLWAVLFFLMLLTIGLDSQFGMFETMTSAFIDEFPEYLRNRKVLFTAGMCFVEFLLGLPCIFEGGIYWLQIMDWYCSTFSLMLLSLTECVVIGWIYGADRFYMDIELMIGYKPTIWWKICWKYITPVVIAFVWLFSVTQLKPVTYGDYEYPSWAIVLGWMLGLVSLVPIPVCMGVAIYKCNEGTILQRVQKLLKPDESWGPAVEKYRLETDIFCVDQLVYINSSLDNFLGISSHFEKNNSLC</sequence>
<keyword evidence="6 12" id="KW-0472">Membrane</keyword>
<comment type="similarity">
    <text evidence="2 10">Belongs to the sodium:neurotransmitter symporter (SNF) (TC 2.A.22) family.</text>
</comment>
<feature type="transmembrane region" description="Helical" evidence="12">
    <location>
        <begin position="1135"/>
        <end position="1159"/>
    </location>
</feature>
<feature type="transmembrane region" description="Helical" evidence="12">
    <location>
        <begin position="1035"/>
        <end position="1060"/>
    </location>
</feature>
<feature type="binding site" evidence="8">
    <location>
        <position position="745"/>
    </location>
    <ligand>
        <name>Na(+)</name>
        <dbReference type="ChEBI" id="CHEBI:29101"/>
        <label>1</label>
    </ligand>
</feature>
<feature type="non-terminal residue" evidence="13">
    <location>
        <position position="1"/>
    </location>
</feature>
<evidence type="ECO:0000256" key="4">
    <source>
        <dbReference type="ARBA" id="ARBA00022692"/>
    </source>
</evidence>
<dbReference type="PANTHER" id="PTHR11616">
    <property type="entry name" value="SODIUM/CHLORIDE DEPENDENT TRANSPORTER"/>
    <property type="match status" value="1"/>
</dbReference>
<evidence type="ECO:0000256" key="8">
    <source>
        <dbReference type="PIRSR" id="PIRSR600175-1"/>
    </source>
</evidence>
<evidence type="ECO:0000256" key="3">
    <source>
        <dbReference type="ARBA" id="ARBA00022448"/>
    </source>
</evidence>
<feature type="transmembrane region" description="Helical" evidence="12">
    <location>
        <begin position="804"/>
        <end position="831"/>
    </location>
</feature>
<name>A0A8B6FHB4_MYTGA</name>
<feature type="binding site" evidence="8">
    <location>
        <position position="1109"/>
    </location>
    <ligand>
        <name>Na(+)</name>
        <dbReference type="ChEBI" id="CHEBI:29101"/>
        <label>1</label>
    </ligand>
</feature>